<dbReference type="Proteomes" id="UP001194632">
    <property type="component" value="Unassembled WGS sequence"/>
</dbReference>
<evidence type="ECO:0000313" key="2">
    <source>
        <dbReference type="Proteomes" id="UP001194632"/>
    </source>
</evidence>
<protein>
    <submittedName>
        <fullName evidence="1">Uncharacterized protein</fullName>
    </submittedName>
</protein>
<accession>A0AB73HGE6</accession>
<dbReference type="EMBL" id="JADOFP010000005">
    <property type="protein sequence ID" value="MBF7115219.1"/>
    <property type="molecule type" value="Genomic_DNA"/>
</dbReference>
<organism evidence="1 2">
    <name type="scientific">Pediococcus pentosaceus</name>
    <dbReference type="NCBI Taxonomy" id="1255"/>
    <lineage>
        <taxon>Bacteria</taxon>
        <taxon>Bacillati</taxon>
        <taxon>Bacillota</taxon>
        <taxon>Bacilli</taxon>
        <taxon>Lactobacillales</taxon>
        <taxon>Lactobacillaceae</taxon>
        <taxon>Pediococcus</taxon>
    </lineage>
</organism>
<gene>
    <name evidence="1" type="ORF">ITQ90_06945</name>
</gene>
<evidence type="ECO:0000313" key="1">
    <source>
        <dbReference type="EMBL" id="MBF7115219.1"/>
    </source>
</evidence>
<sequence length="131" mass="15062">MEEINTMYLTKKDQPEGILFYKKDSPGLQIDIHIQYLNFVLNKHNFYITITNNNGEILVPRTEPITIDFAKIDTTEKLDKKLGVGEIALFAELTEEELKNSNFIKVSINIDNNLERTLVLYIVGGDNELRS</sequence>
<proteinExistence type="predicted"/>
<dbReference type="AlphaFoldDB" id="A0AB73HGE6"/>
<reference evidence="1" key="1">
    <citation type="submission" date="2020-11" db="EMBL/GenBank/DDBJ databases">
        <title>Antibiotic susceptibility profiles of Pediococcus pentosaceus from various origins and their implications for the safety assessment of strains with food-technology applications.</title>
        <authorList>
            <person name="Shani N."/>
            <person name="Oberhaensli S."/>
            <person name="Arias E."/>
        </authorList>
    </citation>
    <scope>NUCLEOTIDE SEQUENCE</scope>
    <source>
        <strain evidence="1">FAM 24207</strain>
    </source>
</reference>
<dbReference type="RefSeq" id="WP_195745862.1">
    <property type="nucleotide sequence ID" value="NZ_CP197205.1"/>
</dbReference>
<name>A0AB73HGE6_PEDPE</name>
<comment type="caution">
    <text evidence="1">The sequence shown here is derived from an EMBL/GenBank/DDBJ whole genome shotgun (WGS) entry which is preliminary data.</text>
</comment>